<dbReference type="WBParaSite" id="RSKR_0000952300.1">
    <property type="protein sequence ID" value="RSKR_0000952300.1"/>
    <property type="gene ID" value="RSKR_0000952300"/>
</dbReference>
<evidence type="ECO:0000313" key="2">
    <source>
        <dbReference type="WBParaSite" id="RSKR_0000952300.1"/>
    </source>
</evidence>
<protein>
    <submittedName>
        <fullName evidence="2">Retrovirus-related Pol polyprotein from transposon TNT 1-94</fullName>
    </submittedName>
</protein>
<dbReference type="Proteomes" id="UP000095286">
    <property type="component" value="Unplaced"/>
</dbReference>
<proteinExistence type="predicted"/>
<sequence>MSVEERKDFVEMISLAQIPYARTPKFEEEKYRNYEQTWHLRDSMFLFLGESLLMNRLFENAKVMWDQFENDLQTMVHFKTAHLSSFLFKNRNILYSFKAGGFSTTIPEYQLIHHTIYSCFNYPAFMGCFFDILLKVERIKNVMNMPPVEGLSESKINDATCMIELINEIAQVPSDKKL</sequence>
<reference evidence="2" key="1">
    <citation type="submission" date="2016-11" db="UniProtKB">
        <authorList>
            <consortium name="WormBaseParasite"/>
        </authorList>
    </citation>
    <scope>IDENTIFICATION</scope>
    <source>
        <strain evidence="2">KR3021</strain>
    </source>
</reference>
<evidence type="ECO:0000313" key="1">
    <source>
        <dbReference type="Proteomes" id="UP000095286"/>
    </source>
</evidence>
<organism evidence="1 2">
    <name type="scientific">Rhabditophanes sp. KR3021</name>
    <dbReference type="NCBI Taxonomy" id="114890"/>
    <lineage>
        <taxon>Eukaryota</taxon>
        <taxon>Metazoa</taxon>
        <taxon>Ecdysozoa</taxon>
        <taxon>Nematoda</taxon>
        <taxon>Chromadorea</taxon>
        <taxon>Rhabditida</taxon>
        <taxon>Tylenchina</taxon>
        <taxon>Panagrolaimomorpha</taxon>
        <taxon>Strongyloidoidea</taxon>
        <taxon>Alloionematidae</taxon>
        <taxon>Rhabditophanes</taxon>
    </lineage>
</organism>
<name>A0AC35UCJ9_9BILA</name>
<accession>A0AC35UCJ9</accession>